<dbReference type="GO" id="GO:0020037">
    <property type="term" value="F:heme binding"/>
    <property type="evidence" value="ECO:0007669"/>
    <property type="project" value="InterPro"/>
</dbReference>
<dbReference type="InterPro" id="IPR001128">
    <property type="entry name" value="Cyt_P450"/>
</dbReference>
<comment type="caution">
    <text evidence="12">The sequence shown here is derived from an EMBL/GenBank/DDBJ whole genome shotgun (WGS) entry which is preliminary data.</text>
</comment>
<name>A0A6A3BH48_HIBSY</name>
<dbReference type="GO" id="GO:0016705">
    <property type="term" value="F:oxidoreductase activity, acting on paired donors, with incorporation or reduction of molecular oxygen"/>
    <property type="evidence" value="ECO:0007669"/>
    <property type="project" value="InterPro"/>
</dbReference>
<keyword evidence="9 10" id="KW-0349">Heme</keyword>
<comment type="cofactor">
    <cofactor evidence="1 9">
        <name>heme</name>
        <dbReference type="ChEBI" id="CHEBI:30413"/>
    </cofactor>
</comment>
<keyword evidence="12" id="KW-0413">Isomerase</keyword>
<evidence type="ECO:0000256" key="2">
    <source>
        <dbReference type="ARBA" id="ARBA00004167"/>
    </source>
</evidence>
<keyword evidence="5 9" id="KW-0479">Metal-binding</keyword>
<evidence type="ECO:0000256" key="6">
    <source>
        <dbReference type="ARBA" id="ARBA00022989"/>
    </source>
</evidence>
<keyword evidence="13" id="KW-1185">Reference proteome</keyword>
<organism evidence="12 13">
    <name type="scientific">Hibiscus syriacus</name>
    <name type="common">Rose of Sharon</name>
    <dbReference type="NCBI Taxonomy" id="106335"/>
    <lineage>
        <taxon>Eukaryota</taxon>
        <taxon>Viridiplantae</taxon>
        <taxon>Streptophyta</taxon>
        <taxon>Embryophyta</taxon>
        <taxon>Tracheophyta</taxon>
        <taxon>Spermatophyta</taxon>
        <taxon>Magnoliopsida</taxon>
        <taxon>eudicotyledons</taxon>
        <taxon>Gunneridae</taxon>
        <taxon>Pentapetalae</taxon>
        <taxon>rosids</taxon>
        <taxon>malvids</taxon>
        <taxon>Malvales</taxon>
        <taxon>Malvaceae</taxon>
        <taxon>Malvoideae</taxon>
        <taxon>Hibiscus</taxon>
    </lineage>
</organism>
<dbReference type="PRINTS" id="PR00385">
    <property type="entry name" value="P450"/>
</dbReference>
<reference evidence="12" key="1">
    <citation type="submission" date="2019-09" db="EMBL/GenBank/DDBJ databases">
        <title>Draft genome information of white flower Hibiscus syriacus.</title>
        <authorList>
            <person name="Kim Y.-M."/>
        </authorList>
    </citation>
    <scope>NUCLEOTIDE SEQUENCE [LARGE SCALE GENOMIC DNA]</scope>
    <source>
        <strain evidence="12">YM2019G1</strain>
    </source>
</reference>
<keyword evidence="7 10" id="KW-0560">Oxidoreductase</keyword>
<dbReference type="CDD" id="cd11043">
    <property type="entry name" value="CYP90-like"/>
    <property type="match status" value="1"/>
</dbReference>
<keyword evidence="11" id="KW-0472">Membrane</keyword>
<dbReference type="SUPFAM" id="SSF48264">
    <property type="entry name" value="Cytochrome P450"/>
    <property type="match status" value="1"/>
</dbReference>
<dbReference type="Pfam" id="PF00067">
    <property type="entry name" value="p450"/>
    <property type="match status" value="1"/>
</dbReference>
<dbReference type="Gene3D" id="1.10.630.10">
    <property type="entry name" value="Cytochrome P450"/>
    <property type="match status" value="1"/>
</dbReference>
<evidence type="ECO:0000256" key="9">
    <source>
        <dbReference type="PIRSR" id="PIRSR602401-1"/>
    </source>
</evidence>
<dbReference type="FunFam" id="1.10.630.10:FF:000022">
    <property type="entry name" value="Taxadiene 5-alpha hydroxylase"/>
    <property type="match status" value="1"/>
</dbReference>
<evidence type="ECO:0000256" key="5">
    <source>
        <dbReference type="ARBA" id="ARBA00022723"/>
    </source>
</evidence>
<keyword evidence="6 11" id="KW-1133">Transmembrane helix</keyword>
<dbReference type="GO" id="GO:0016853">
    <property type="term" value="F:isomerase activity"/>
    <property type="evidence" value="ECO:0007669"/>
    <property type="project" value="UniProtKB-KW"/>
</dbReference>
<keyword evidence="8 9" id="KW-0408">Iron</keyword>
<dbReference type="PRINTS" id="PR00463">
    <property type="entry name" value="EP450I"/>
</dbReference>
<keyword evidence="10" id="KW-0503">Monooxygenase</keyword>
<dbReference type="PANTHER" id="PTHR24286">
    <property type="entry name" value="CYTOCHROME P450 26"/>
    <property type="match status" value="1"/>
</dbReference>
<dbReference type="PANTHER" id="PTHR24286:SF256">
    <property type="entry name" value="CYTOCHROME P450 FAMILY PROTEIN"/>
    <property type="match status" value="1"/>
</dbReference>
<evidence type="ECO:0000256" key="3">
    <source>
        <dbReference type="ARBA" id="ARBA00010617"/>
    </source>
</evidence>
<dbReference type="GO" id="GO:0004497">
    <property type="term" value="F:monooxygenase activity"/>
    <property type="evidence" value="ECO:0007669"/>
    <property type="project" value="UniProtKB-KW"/>
</dbReference>
<accession>A0A6A3BH48</accession>
<dbReference type="EMBL" id="VEPZ02000867">
    <property type="protein sequence ID" value="KAE8714768.1"/>
    <property type="molecule type" value="Genomic_DNA"/>
</dbReference>
<feature type="transmembrane region" description="Helical" evidence="11">
    <location>
        <begin position="18"/>
        <end position="38"/>
    </location>
</feature>
<evidence type="ECO:0000256" key="1">
    <source>
        <dbReference type="ARBA" id="ARBA00001971"/>
    </source>
</evidence>
<evidence type="ECO:0000256" key="4">
    <source>
        <dbReference type="ARBA" id="ARBA00022692"/>
    </source>
</evidence>
<dbReference type="InterPro" id="IPR017972">
    <property type="entry name" value="Cyt_P450_CS"/>
</dbReference>
<gene>
    <name evidence="12" type="ORF">F3Y22_tig00110187pilonHSYRG00002</name>
</gene>
<comment type="similarity">
    <text evidence="3 10">Belongs to the cytochrome P450 family.</text>
</comment>
<dbReference type="GO" id="GO:0016125">
    <property type="term" value="P:sterol metabolic process"/>
    <property type="evidence" value="ECO:0007669"/>
    <property type="project" value="TreeGrafter"/>
</dbReference>
<dbReference type="OrthoDB" id="3945418at2759"/>
<evidence type="ECO:0000313" key="13">
    <source>
        <dbReference type="Proteomes" id="UP000436088"/>
    </source>
</evidence>
<dbReference type="AlphaFoldDB" id="A0A6A3BH48"/>
<sequence>MDILSSITDPFSSFNPQFISTILGASLALIIIFFKFIVSPPAARKLAPGSLGYPLIGETISFVKAQKQDQTQRWILSRVEKYGPVFKTSILGSKLVVVTGRAGNRFVFGGGDNGLSFNQPASVVKVLGKNSLFEMSGSRHKLVRGAIVGFLRPESIQRFAAKMDSLVQQQLLKELHGKDSTEIVPLMKKITFNVTCSILFGLPDGNEKDELLKDFALTVKGVWGIPLEFPGTVFHQAMQARRRLCKKLSEMVMSRKKQEDEGAVEPTDDNIVSCLLALRDENGQPLSKDEIVDVFLSLIMASHDTTAVLLTLFIRHLSRDAEVSNKVLQEQNEVVKAIKRNGGKLTWSEIKMMRYTWRAAEELMRVNPPMLGSFRLVTKDITFGGYHIPKGWQIFWVAPGTHMDSNIFQDPEKFDPSRFEGSSKEFPPYTYVPFGAGPRVCAGIEFARVESLLIIHHLVTKYSWTEMVPDEPIIRSPMPYPAMGLPVKLYPKN</sequence>
<evidence type="ECO:0000256" key="8">
    <source>
        <dbReference type="ARBA" id="ARBA00023004"/>
    </source>
</evidence>
<keyword evidence="4 11" id="KW-0812">Transmembrane</keyword>
<dbReference type="Proteomes" id="UP000436088">
    <property type="component" value="Unassembled WGS sequence"/>
</dbReference>
<dbReference type="GO" id="GO:0005506">
    <property type="term" value="F:iron ion binding"/>
    <property type="evidence" value="ECO:0007669"/>
    <property type="project" value="InterPro"/>
</dbReference>
<evidence type="ECO:0000256" key="10">
    <source>
        <dbReference type="RuleBase" id="RU000461"/>
    </source>
</evidence>
<dbReference type="InterPro" id="IPR002401">
    <property type="entry name" value="Cyt_P450_E_grp-I"/>
</dbReference>
<comment type="subcellular location">
    <subcellularLocation>
        <location evidence="2">Membrane</location>
        <topology evidence="2">Single-pass membrane protein</topology>
    </subcellularLocation>
</comment>
<protein>
    <submittedName>
        <fullName evidence="12">Chalcone-flavanone isomerase family protein</fullName>
    </submittedName>
</protein>
<evidence type="ECO:0000256" key="11">
    <source>
        <dbReference type="SAM" id="Phobius"/>
    </source>
</evidence>
<evidence type="ECO:0000313" key="12">
    <source>
        <dbReference type="EMBL" id="KAE8714768.1"/>
    </source>
</evidence>
<proteinExistence type="inferred from homology"/>
<feature type="binding site" description="axial binding residue" evidence="9">
    <location>
        <position position="441"/>
    </location>
    <ligand>
        <name>heme</name>
        <dbReference type="ChEBI" id="CHEBI:30413"/>
    </ligand>
    <ligandPart>
        <name>Fe</name>
        <dbReference type="ChEBI" id="CHEBI:18248"/>
    </ligandPart>
</feature>
<evidence type="ECO:0000256" key="7">
    <source>
        <dbReference type="ARBA" id="ARBA00023002"/>
    </source>
</evidence>
<dbReference type="InterPro" id="IPR036396">
    <property type="entry name" value="Cyt_P450_sf"/>
</dbReference>
<dbReference type="PROSITE" id="PS00086">
    <property type="entry name" value="CYTOCHROME_P450"/>
    <property type="match status" value="1"/>
</dbReference>
<dbReference type="GO" id="GO:0016020">
    <property type="term" value="C:membrane"/>
    <property type="evidence" value="ECO:0007669"/>
    <property type="project" value="UniProtKB-SubCell"/>
</dbReference>